<organism evidence="2 3">
    <name type="scientific">Golovinomyces cichoracearum</name>
    <dbReference type="NCBI Taxonomy" id="62708"/>
    <lineage>
        <taxon>Eukaryota</taxon>
        <taxon>Fungi</taxon>
        <taxon>Dikarya</taxon>
        <taxon>Ascomycota</taxon>
        <taxon>Pezizomycotina</taxon>
        <taxon>Leotiomycetes</taxon>
        <taxon>Erysiphales</taxon>
        <taxon>Erysiphaceae</taxon>
        <taxon>Golovinomyces</taxon>
    </lineage>
</organism>
<feature type="region of interest" description="Disordered" evidence="1">
    <location>
        <begin position="1"/>
        <end position="34"/>
    </location>
</feature>
<evidence type="ECO:0000313" key="3">
    <source>
        <dbReference type="Proteomes" id="UP000285326"/>
    </source>
</evidence>
<reference evidence="2 3" key="1">
    <citation type="journal article" date="2018" name="BMC Genomics">
        <title>Comparative genome analyses reveal sequence features reflecting distinct modes of host-adaptation between dicot and monocot powdery mildew.</title>
        <authorList>
            <person name="Wu Y."/>
            <person name="Ma X."/>
            <person name="Pan Z."/>
            <person name="Kale S.D."/>
            <person name="Song Y."/>
            <person name="King H."/>
            <person name="Zhang Q."/>
            <person name="Presley C."/>
            <person name="Deng X."/>
            <person name="Wei C.I."/>
            <person name="Xiao S."/>
        </authorList>
    </citation>
    <scope>NUCLEOTIDE SEQUENCE [LARGE SCALE GENOMIC DNA]</scope>
    <source>
        <strain evidence="2">UMSG1</strain>
    </source>
</reference>
<comment type="caution">
    <text evidence="2">The sequence shown here is derived from an EMBL/GenBank/DDBJ whole genome shotgun (WGS) entry which is preliminary data.</text>
</comment>
<evidence type="ECO:0000256" key="1">
    <source>
        <dbReference type="SAM" id="MobiDB-lite"/>
    </source>
</evidence>
<sequence>MFSQLPPKGKALTHQPSEITPEQQNQLPSEPSTQENLSFLNTLHSQKQFSDKILTIESQINAQTNYINIQIDLIQKLQQQLDMTERDSPNSSTAVEGNQKSSKEKLTNVRKVQRNRAVWDEWHLAASNKLTKDGPAIGDPFDQFMYIYARLDDEAARMVSTTQKFLSESATGNGTKFL</sequence>
<feature type="compositionally biased region" description="Polar residues" evidence="1">
    <location>
        <begin position="14"/>
        <end position="34"/>
    </location>
</feature>
<gene>
    <name evidence="2" type="ORF">GcM1_047002</name>
</gene>
<evidence type="ECO:0000313" key="2">
    <source>
        <dbReference type="EMBL" id="RKF95994.1"/>
    </source>
</evidence>
<dbReference type="Proteomes" id="UP000285326">
    <property type="component" value="Unassembled WGS sequence"/>
</dbReference>
<proteinExistence type="predicted"/>
<feature type="non-terminal residue" evidence="2">
    <location>
        <position position="178"/>
    </location>
</feature>
<protein>
    <submittedName>
        <fullName evidence="2">Uncharacterized protein</fullName>
    </submittedName>
</protein>
<dbReference type="AlphaFoldDB" id="A0A420JCD6"/>
<name>A0A420JCD6_9PEZI</name>
<feature type="compositionally biased region" description="Polar residues" evidence="1">
    <location>
        <begin position="89"/>
        <end position="100"/>
    </location>
</feature>
<accession>A0A420JCD6</accession>
<dbReference type="EMBL" id="MCBS01004711">
    <property type="protein sequence ID" value="RKF95994.1"/>
    <property type="molecule type" value="Genomic_DNA"/>
</dbReference>
<feature type="region of interest" description="Disordered" evidence="1">
    <location>
        <begin position="82"/>
        <end position="107"/>
    </location>
</feature>